<evidence type="ECO:0000313" key="2">
    <source>
        <dbReference type="Proteomes" id="UP000215355"/>
    </source>
</evidence>
<dbReference type="RefSeq" id="WP_093100106.1">
    <property type="nucleotide sequence ID" value="NZ_FNGK01000005.1"/>
</dbReference>
<dbReference type="Gene3D" id="3.40.50.2000">
    <property type="entry name" value="Glycogen Phosphorylase B"/>
    <property type="match status" value="1"/>
</dbReference>
<dbReference type="KEGG" id="smiz:4412673_00093"/>
<reference evidence="1 2" key="1">
    <citation type="submission" date="2017-06" db="EMBL/GenBank/DDBJ databases">
        <authorList>
            <consortium name="Pathogen Informatics"/>
        </authorList>
    </citation>
    <scope>NUCLEOTIDE SEQUENCE [LARGE SCALE GENOMIC DNA]</scope>
    <source>
        <strain evidence="1 2">NCTC12149</strain>
    </source>
</reference>
<dbReference type="Pfam" id="PF13692">
    <property type="entry name" value="Glyco_trans_1_4"/>
    <property type="match status" value="1"/>
</dbReference>
<accession>A0AAJ5BYJ2</accession>
<name>A0AAJ5BYJ2_9SPHI</name>
<dbReference type="EMBL" id="LT906468">
    <property type="protein sequence ID" value="SNV35907.1"/>
    <property type="molecule type" value="Genomic_DNA"/>
</dbReference>
<protein>
    <submittedName>
        <fullName evidence="1">Uncharacterized protein conserved in bacteria</fullName>
    </submittedName>
</protein>
<evidence type="ECO:0000313" key="1">
    <source>
        <dbReference type="EMBL" id="SNV35907.1"/>
    </source>
</evidence>
<sequence>MGKRMLIIGLVWPEPTSSAAGWRMLQLVDLFISQGFEITFSSAASKSEHSFPLASKGVMEVEIKLNDSSFDEFIKELNPDVVLFDRFMTEEQYSWRVMQTCPHAIRILDTEDLHFVRQARQEAYKKGLDFNSEMLYSDLAKRELTAIYRSDLSLIISGFEMELLQDEFAISPQILSYVPFQIKQQEQELLGFEDREHFTFIGNFLHEPNWKTVQRIKEIWPSIRKQLPKAEVHIYGAYPSDKVWQLNQPKQGFRIMGRAEHAIDTLKKYRILLAPIPFGAGLKGKFIDALFAGIPSISSKVGAEAMFKDQEWPGYIADETEEIVDKAVSLYQEQQIWEAASNRSKQILRSLIDPNWGKELTDALEKIQQNIESHRRKNIIGQILWSNQFLSSKYLSQWIEEKNRK</sequence>
<dbReference type="Proteomes" id="UP000215355">
    <property type="component" value="Chromosome 1"/>
</dbReference>
<dbReference type="AlphaFoldDB" id="A0AAJ5BYJ2"/>
<organism evidence="1 2">
    <name type="scientific">Sphingobacterium mizutaii</name>
    <dbReference type="NCBI Taxonomy" id="1010"/>
    <lineage>
        <taxon>Bacteria</taxon>
        <taxon>Pseudomonadati</taxon>
        <taxon>Bacteroidota</taxon>
        <taxon>Sphingobacteriia</taxon>
        <taxon>Sphingobacteriales</taxon>
        <taxon>Sphingobacteriaceae</taxon>
        <taxon>Sphingobacterium</taxon>
    </lineage>
</organism>
<dbReference type="SUPFAM" id="SSF53756">
    <property type="entry name" value="UDP-Glycosyltransferase/glycogen phosphorylase"/>
    <property type="match status" value="1"/>
</dbReference>
<gene>
    <name evidence="1" type="ORF">SAMEA4412673_00093</name>
</gene>
<proteinExistence type="predicted"/>